<dbReference type="EMBL" id="JBFALK010000036">
    <property type="protein sequence ID" value="MEV0974853.1"/>
    <property type="molecule type" value="Genomic_DNA"/>
</dbReference>
<gene>
    <name evidence="1" type="ORF">AB0I59_40220</name>
</gene>
<sequence>MAPVWIHDHQMAGVADRFLDHPPPPKTSISGTDYHGSVGAYDMKDMCTFRLRFDLSTTLSLDEIARYYRAAGIRPSEGGNDSLEFMVWESPHLPGYRYGADDRPVIVEIQDRDHGSFWDLRCM</sequence>
<reference evidence="1 2" key="1">
    <citation type="submission" date="2024-06" db="EMBL/GenBank/DDBJ databases">
        <title>The Natural Products Discovery Center: Release of the First 8490 Sequenced Strains for Exploring Actinobacteria Biosynthetic Diversity.</title>
        <authorList>
            <person name="Kalkreuter E."/>
            <person name="Kautsar S.A."/>
            <person name="Yang D."/>
            <person name="Bader C.D."/>
            <person name="Teijaro C.N."/>
            <person name="Fluegel L."/>
            <person name="Davis C.M."/>
            <person name="Simpson J.R."/>
            <person name="Lauterbach L."/>
            <person name="Steele A.D."/>
            <person name="Gui C."/>
            <person name="Meng S."/>
            <person name="Li G."/>
            <person name="Viehrig K."/>
            <person name="Ye F."/>
            <person name="Su P."/>
            <person name="Kiefer A.F."/>
            <person name="Nichols A."/>
            <person name="Cepeda A.J."/>
            <person name="Yan W."/>
            <person name="Fan B."/>
            <person name="Jiang Y."/>
            <person name="Adhikari A."/>
            <person name="Zheng C.-J."/>
            <person name="Schuster L."/>
            <person name="Cowan T.M."/>
            <person name="Smanski M.J."/>
            <person name="Chevrette M.G."/>
            <person name="De Carvalho L.P.S."/>
            <person name="Shen B."/>
        </authorList>
    </citation>
    <scope>NUCLEOTIDE SEQUENCE [LARGE SCALE GENOMIC DNA]</scope>
    <source>
        <strain evidence="1 2">NPDC050100</strain>
    </source>
</reference>
<dbReference type="Proteomes" id="UP001551675">
    <property type="component" value="Unassembled WGS sequence"/>
</dbReference>
<accession>A0ABV3GT94</accession>
<comment type="caution">
    <text evidence="1">The sequence shown here is derived from an EMBL/GenBank/DDBJ whole genome shotgun (WGS) entry which is preliminary data.</text>
</comment>
<organism evidence="1 2">
    <name type="scientific">Microtetraspora glauca</name>
    <dbReference type="NCBI Taxonomy" id="1996"/>
    <lineage>
        <taxon>Bacteria</taxon>
        <taxon>Bacillati</taxon>
        <taxon>Actinomycetota</taxon>
        <taxon>Actinomycetes</taxon>
        <taxon>Streptosporangiales</taxon>
        <taxon>Streptosporangiaceae</taxon>
        <taxon>Microtetraspora</taxon>
    </lineage>
</organism>
<proteinExistence type="predicted"/>
<dbReference type="RefSeq" id="WP_358141914.1">
    <property type="nucleotide sequence ID" value="NZ_JBFALK010000036.1"/>
</dbReference>
<keyword evidence="2" id="KW-1185">Reference proteome</keyword>
<protein>
    <submittedName>
        <fullName evidence="1">Uncharacterized protein</fullName>
    </submittedName>
</protein>
<evidence type="ECO:0000313" key="1">
    <source>
        <dbReference type="EMBL" id="MEV0974853.1"/>
    </source>
</evidence>
<evidence type="ECO:0000313" key="2">
    <source>
        <dbReference type="Proteomes" id="UP001551675"/>
    </source>
</evidence>
<name>A0ABV3GT94_MICGL</name>